<dbReference type="InterPro" id="IPR022450">
    <property type="entry name" value="TsaD"/>
</dbReference>
<feature type="binding site" evidence="7">
    <location>
        <position position="186"/>
    </location>
    <ligand>
        <name>substrate</name>
    </ligand>
</feature>
<dbReference type="InterPro" id="IPR043129">
    <property type="entry name" value="ATPase_NBD"/>
</dbReference>
<evidence type="ECO:0000256" key="2">
    <source>
        <dbReference type="ARBA" id="ARBA00022694"/>
    </source>
</evidence>
<keyword evidence="4 7" id="KW-0408">Iron</keyword>
<feature type="domain" description="Gcp-like" evidence="9">
    <location>
        <begin position="27"/>
        <end position="392"/>
    </location>
</feature>
<dbReference type="Pfam" id="PF00814">
    <property type="entry name" value="TsaD"/>
    <property type="match status" value="1"/>
</dbReference>
<protein>
    <recommendedName>
        <fullName evidence="7">tRNA N6-adenosine threonylcarbamoyltransferase</fullName>
        <ecNumber evidence="7">2.3.1.234</ecNumber>
    </recommendedName>
    <alternativeName>
        <fullName evidence="7">N6-L-threonylcarbamoyladenine synthase</fullName>
        <shortName evidence="7">t(6)A synthase</shortName>
    </alternativeName>
    <alternativeName>
        <fullName evidence="7">t(6)A37 threonylcarbamoyladenosine biosynthesis protein TsaD</fullName>
    </alternativeName>
    <alternativeName>
        <fullName evidence="7">tRNA threonylcarbamoyladenosine biosynthesis protein TsaD</fullName>
    </alternativeName>
</protein>
<dbReference type="PANTHER" id="PTHR11735:SF6">
    <property type="entry name" value="TRNA N6-ADENOSINE THREONYLCARBAMOYLTRANSFERASE, MITOCHONDRIAL"/>
    <property type="match status" value="1"/>
</dbReference>
<comment type="subcellular location">
    <subcellularLocation>
        <location evidence="7">Cytoplasm</location>
    </subcellularLocation>
</comment>
<dbReference type="PANTHER" id="PTHR11735">
    <property type="entry name" value="TRNA N6-ADENOSINE THREONYLCARBAMOYLTRANSFERASE"/>
    <property type="match status" value="1"/>
</dbReference>
<feature type="binding site" evidence="7">
    <location>
        <position position="358"/>
    </location>
    <ligand>
        <name>substrate</name>
    </ligand>
</feature>
<feature type="compositionally biased region" description="Low complexity" evidence="8">
    <location>
        <begin position="253"/>
        <end position="275"/>
    </location>
</feature>
<dbReference type="Gene3D" id="3.30.420.40">
    <property type="match status" value="4"/>
</dbReference>
<evidence type="ECO:0000313" key="11">
    <source>
        <dbReference type="Proteomes" id="UP001500984"/>
    </source>
</evidence>
<feature type="binding site" evidence="7">
    <location>
        <begin position="139"/>
        <end position="143"/>
    </location>
    <ligand>
        <name>substrate</name>
    </ligand>
</feature>
<keyword evidence="7" id="KW-0963">Cytoplasm</keyword>
<dbReference type="RefSeq" id="WP_344338164.1">
    <property type="nucleotide sequence ID" value="NZ_BAAAPZ010000018.1"/>
</dbReference>
<feature type="binding site" evidence="7">
    <location>
        <position position="386"/>
    </location>
    <ligand>
        <name>Fe cation</name>
        <dbReference type="ChEBI" id="CHEBI:24875"/>
    </ligand>
</feature>
<comment type="cofactor">
    <cofactor evidence="7">
        <name>Fe(2+)</name>
        <dbReference type="ChEBI" id="CHEBI:29033"/>
    </cofactor>
    <text evidence="7">Binds 1 Fe(2+) ion per subunit.</text>
</comment>
<evidence type="ECO:0000256" key="5">
    <source>
        <dbReference type="ARBA" id="ARBA00023315"/>
    </source>
</evidence>
<comment type="catalytic activity">
    <reaction evidence="6 7">
        <text>L-threonylcarbamoyladenylate + adenosine(37) in tRNA = N(6)-L-threonylcarbamoyladenosine(37) in tRNA + AMP + H(+)</text>
        <dbReference type="Rhea" id="RHEA:37059"/>
        <dbReference type="Rhea" id="RHEA-COMP:10162"/>
        <dbReference type="Rhea" id="RHEA-COMP:10163"/>
        <dbReference type="ChEBI" id="CHEBI:15378"/>
        <dbReference type="ChEBI" id="CHEBI:73682"/>
        <dbReference type="ChEBI" id="CHEBI:74411"/>
        <dbReference type="ChEBI" id="CHEBI:74418"/>
        <dbReference type="ChEBI" id="CHEBI:456215"/>
        <dbReference type="EC" id="2.3.1.234"/>
    </reaction>
</comment>
<dbReference type="EC" id="2.3.1.234" evidence="7"/>
<dbReference type="NCBIfam" id="TIGR00329">
    <property type="entry name" value="gcp_kae1"/>
    <property type="match status" value="1"/>
</dbReference>
<comment type="caution">
    <text evidence="7">Lacks conserved residue(s) required for the propagation of feature annotation.</text>
</comment>
<dbReference type="InterPro" id="IPR000905">
    <property type="entry name" value="Gcp-like_dom"/>
</dbReference>
<evidence type="ECO:0000256" key="3">
    <source>
        <dbReference type="ARBA" id="ARBA00022723"/>
    </source>
</evidence>
<evidence type="ECO:0000256" key="6">
    <source>
        <dbReference type="ARBA" id="ARBA00048117"/>
    </source>
</evidence>
<dbReference type="HAMAP" id="MF_01445">
    <property type="entry name" value="TsaD"/>
    <property type="match status" value="1"/>
</dbReference>
<dbReference type="Proteomes" id="UP001500984">
    <property type="component" value="Unassembled WGS sequence"/>
</dbReference>
<comment type="similarity">
    <text evidence="7">Belongs to the KAE1 / TsaD family.</text>
</comment>
<feature type="region of interest" description="Disordered" evidence="8">
    <location>
        <begin position="251"/>
        <end position="275"/>
    </location>
</feature>
<feature type="binding site" evidence="7">
    <location>
        <position position="173"/>
    </location>
    <ligand>
        <name>substrate</name>
    </ligand>
</feature>
<evidence type="ECO:0000313" key="10">
    <source>
        <dbReference type="EMBL" id="GAA2104922.1"/>
    </source>
</evidence>
<comment type="function">
    <text evidence="7">Required for the formation of a threonylcarbamoyl group on adenosine at position 37 (t(6)A37) in tRNAs that read codons beginning with adenine. Is involved in the transfer of the threonylcarbamoyl moiety of threonylcarbamoyl-AMP (TC-AMP) to the N6 group of A37, together with TsaE and TsaB. TsaD likely plays a direct catalytic role in this reaction.</text>
</comment>
<dbReference type="EMBL" id="BAAAPZ010000018">
    <property type="protein sequence ID" value="GAA2104922.1"/>
    <property type="molecule type" value="Genomic_DNA"/>
</dbReference>
<proteinExistence type="inferred from homology"/>
<keyword evidence="1 7" id="KW-0808">Transferase</keyword>
<evidence type="ECO:0000256" key="8">
    <source>
        <dbReference type="SAM" id="MobiDB-lite"/>
    </source>
</evidence>
<comment type="caution">
    <text evidence="10">The sequence shown here is derived from an EMBL/GenBank/DDBJ whole genome shotgun (WGS) entry which is preliminary data.</text>
</comment>
<name>A0ABN2X7N7_9MICO</name>
<feature type="binding site" evidence="7">
    <location>
        <position position="118"/>
    </location>
    <ligand>
        <name>Fe cation</name>
        <dbReference type="ChEBI" id="CHEBI:24875"/>
    </ligand>
</feature>
<keyword evidence="2 7" id="KW-0819">tRNA processing</keyword>
<sequence length="423" mass="42176">MTAGPLVLGIETSCDETGVGIARGTTLLTNTVASSMEEHVRFGGVVPEVASRAHVHAIGPMIEQALADAQVSLSDLDALAVTAGPGLSGALMVGAAAAKGLAAATGLPLYGINHLAAHVAVDLVAPDSPGLVTPTIALLVSGGHTEILRIGDIVEDVELLGATIDDAAGEAFDKTARLLGLDYPGGPNISKAAAGLLDGTGVPGDPQAVRFPRGLATKKDLRDPERRYSFSFSGLKTAALRTITAAEAELARSAEPAGTAPTPAPASGAAPASSPNGSYVCVPAVQGGRYADVTSSGAGAGAASAGAEARGERGPLRLADVAASFEEAVVDVLVKKTLLACADTGIDHVLLGGGVAANARLREKLAEACARRGVTLRVPPLSLCTDNGAMVAALGAEIVSRGLAPSDMGFGVLSSLEVEDVLV</sequence>
<evidence type="ECO:0000256" key="7">
    <source>
        <dbReference type="HAMAP-Rule" id="MF_01445"/>
    </source>
</evidence>
<keyword evidence="11" id="KW-1185">Reference proteome</keyword>
<keyword evidence="5 7" id="KW-0012">Acyltransferase</keyword>
<reference evidence="10 11" key="1">
    <citation type="journal article" date="2019" name="Int. J. Syst. Evol. Microbiol.">
        <title>The Global Catalogue of Microorganisms (GCM) 10K type strain sequencing project: providing services to taxonomists for standard genome sequencing and annotation.</title>
        <authorList>
            <consortium name="The Broad Institute Genomics Platform"/>
            <consortium name="The Broad Institute Genome Sequencing Center for Infectious Disease"/>
            <person name="Wu L."/>
            <person name="Ma J."/>
        </authorList>
    </citation>
    <scope>NUCLEOTIDE SEQUENCE [LARGE SCALE GENOMIC DNA]</scope>
    <source>
        <strain evidence="10 11">JCM 15900</strain>
    </source>
</reference>
<accession>A0ABN2X7N7</accession>
<dbReference type="SUPFAM" id="SSF53067">
    <property type="entry name" value="Actin-like ATPase domain"/>
    <property type="match status" value="1"/>
</dbReference>
<feature type="binding site" evidence="7">
    <location>
        <position position="114"/>
    </location>
    <ligand>
        <name>Fe cation</name>
        <dbReference type="ChEBI" id="CHEBI:24875"/>
    </ligand>
</feature>
<keyword evidence="3 7" id="KW-0479">Metal-binding</keyword>
<evidence type="ECO:0000256" key="4">
    <source>
        <dbReference type="ARBA" id="ARBA00023004"/>
    </source>
</evidence>
<dbReference type="InterPro" id="IPR017861">
    <property type="entry name" value="KAE1/TsaD"/>
</dbReference>
<dbReference type="PRINTS" id="PR00789">
    <property type="entry name" value="OSIALOPTASE"/>
</dbReference>
<evidence type="ECO:0000256" key="1">
    <source>
        <dbReference type="ARBA" id="ARBA00022679"/>
    </source>
</evidence>
<gene>
    <name evidence="7" type="primary">tsaD</name>
    <name evidence="10" type="ORF">GCM10009823_29850</name>
</gene>
<organism evidence="10 11">
    <name type="scientific">Brevibacterium salitolerans</name>
    <dbReference type="NCBI Taxonomy" id="1403566"/>
    <lineage>
        <taxon>Bacteria</taxon>
        <taxon>Bacillati</taxon>
        <taxon>Actinomycetota</taxon>
        <taxon>Actinomycetes</taxon>
        <taxon>Micrococcales</taxon>
        <taxon>Brevibacteriaceae</taxon>
        <taxon>Brevibacterium</taxon>
    </lineage>
</organism>
<evidence type="ECO:0000259" key="9">
    <source>
        <dbReference type="Pfam" id="PF00814"/>
    </source>
</evidence>